<feature type="region of interest" description="Disordered" evidence="1">
    <location>
        <begin position="1"/>
        <end position="42"/>
    </location>
</feature>
<evidence type="ECO:0000256" key="1">
    <source>
        <dbReference type="SAM" id="MobiDB-lite"/>
    </source>
</evidence>
<evidence type="ECO:0000313" key="5">
    <source>
        <dbReference type="Proteomes" id="UP001474181"/>
    </source>
</evidence>
<feature type="domain" description="Acyltransferase 3" evidence="3">
    <location>
        <begin position="48"/>
        <end position="388"/>
    </location>
</feature>
<dbReference type="Proteomes" id="UP001474181">
    <property type="component" value="Unassembled WGS sequence"/>
</dbReference>
<keyword evidence="2" id="KW-1133">Transmembrane helix</keyword>
<dbReference type="InterPro" id="IPR050879">
    <property type="entry name" value="Acyltransferase_3"/>
</dbReference>
<feature type="transmembrane region" description="Helical" evidence="2">
    <location>
        <begin position="336"/>
        <end position="355"/>
    </location>
</feature>
<feature type="transmembrane region" description="Helical" evidence="2">
    <location>
        <begin position="125"/>
        <end position="143"/>
    </location>
</feature>
<feature type="transmembrane region" description="Helical" evidence="2">
    <location>
        <begin position="179"/>
        <end position="199"/>
    </location>
</feature>
<feature type="transmembrane region" description="Helical" evidence="2">
    <location>
        <begin position="367"/>
        <end position="394"/>
    </location>
</feature>
<feature type="transmembrane region" description="Helical" evidence="2">
    <location>
        <begin position="280"/>
        <end position="297"/>
    </location>
</feature>
<feature type="compositionally biased region" description="Low complexity" evidence="1">
    <location>
        <begin position="32"/>
        <end position="42"/>
    </location>
</feature>
<reference evidence="4 5" key="1">
    <citation type="submission" date="2024-06" db="EMBL/GenBank/DDBJ databases">
        <title>The Natural Products Discovery Center: Release of the First 8490 Sequenced Strains for Exploring Actinobacteria Biosynthetic Diversity.</title>
        <authorList>
            <person name="Kalkreuter E."/>
            <person name="Kautsar S.A."/>
            <person name="Yang D."/>
            <person name="Bader C.D."/>
            <person name="Teijaro C.N."/>
            <person name="Fluegel L."/>
            <person name="Davis C.M."/>
            <person name="Simpson J.R."/>
            <person name="Lauterbach L."/>
            <person name="Steele A.D."/>
            <person name="Gui C."/>
            <person name="Meng S."/>
            <person name="Li G."/>
            <person name="Viehrig K."/>
            <person name="Ye F."/>
            <person name="Su P."/>
            <person name="Kiefer A.F."/>
            <person name="Nichols A."/>
            <person name="Cepeda A.J."/>
            <person name="Yan W."/>
            <person name="Fan B."/>
            <person name="Jiang Y."/>
            <person name="Adhikari A."/>
            <person name="Zheng C.-J."/>
            <person name="Schuster L."/>
            <person name="Cowan T.M."/>
            <person name="Smanski M.J."/>
            <person name="Chevrette M.G."/>
            <person name="De Carvalho L.P.S."/>
            <person name="Shen B."/>
        </authorList>
    </citation>
    <scope>NUCLEOTIDE SEQUENCE [LARGE SCALE GENOMIC DNA]</scope>
    <source>
        <strain evidence="4 5">NPDC000234</strain>
    </source>
</reference>
<dbReference type="EC" id="2.3.-.-" evidence="4"/>
<evidence type="ECO:0000313" key="4">
    <source>
        <dbReference type="EMBL" id="MER7186412.1"/>
    </source>
</evidence>
<keyword evidence="4" id="KW-0808">Transferase</keyword>
<gene>
    <name evidence="4" type="ORF">ABT404_44305</name>
</gene>
<feature type="transmembrane region" description="Helical" evidence="2">
    <location>
        <begin position="96"/>
        <end position="113"/>
    </location>
</feature>
<evidence type="ECO:0000256" key="2">
    <source>
        <dbReference type="SAM" id="Phobius"/>
    </source>
</evidence>
<keyword evidence="2" id="KW-0812">Transmembrane</keyword>
<feature type="transmembrane region" description="Helical" evidence="2">
    <location>
        <begin position="303"/>
        <end position="324"/>
    </location>
</feature>
<proteinExistence type="predicted"/>
<dbReference type="GO" id="GO:0016746">
    <property type="term" value="F:acyltransferase activity"/>
    <property type="evidence" value="ECO:0007669"/>
    <property type="project" value="UniProtKB-KW"/>
</dbReference>
<evidence type="ECO:0000259" key="3">
    <source>
        <dbReference type="Pfam" id="PF01757"/>
    </source>
</evidence>
<keyword evidence="5" id="KW-1185">Reference proteome</keyword>
<dbReference type="RefSeq" id="WP_350790064.1">
    <property type="nucleotide sequence ID" value="NZ_JBEPEK010000587.1"/>
</dbReference>
<sequence>MTTEQFTGSPLPGPPVSVAATADGAKSPTRIPGGTAAGSPGPASRLPSLTGLRAPIALAVFLFHAALPFPSIQLFADASVAHHFYRAVSQAGGLAMPFWFALSGFILVWSFRGNESTTAWWRRRYVKIVPPYIVGWILARVLVEGVDGSHTTPAQGFLSFFMLQSWVPDIPTNFAVNNVGWSLSTEAFFYLAFPAVYPLVRRIPAERLKYWIGGVVLAVCAVPLLTYAVIPVGTAVVPNEPAHSANYFWFAYIFPPARLLDFVLGMLVARAVLTGRWRNIGMAWSGVLLAVSYVVAVNVPMLWGLRVACLVPAVMVIAAGAMADSEGRRSLFQNRFVVWLGDISFAFYCVHFTVLEFTRKLLGDRLFGIPATIALLVGELTVSVLLAWALYAAVERPVTRRFSRSRRARARSARPTPEAVRM</sequence>
<organism evidence="4 5">
    <name type="scientific">Streptomyces hyaluromycini</name>
    <dbReference type="NCBI Taxonomy" id="1377993"/>
    <lineage>
        <taxon>Bacteria</taxon>
        <taxon>Bacillati</taxon>
        <taxon>Actinomycetota</taxon>
        <taxon>Actinomycetes</taxon>
        <taxon>Kitasatosporales</taxon>
        <taxon>Streptomycetaceae</taxon>
        <taxon>Streptomyces</taxon>
    </lineage>
</organism>
<dbReference type="Pfam" id="PF01757">
    <property type="entry name" value="Acyl_transf_3"/>
    <property type="match status" value="1"/>
</dbReference>
<keyword evidence="4" id="KW-0012">Acyltransferase</keyword>
<protein>
    <submittedName>
        <fullName evidence="4">Acyltransferase</fullName>
        <ecNumber evidence="4">2.3.-.-</ecNumber>
    </submittedName>
</protein>
<feature type="transmembrane region" description="Helical" evidence="2">
    <location>
        <begin position="211"/>
        <end position="230"/>
    </location>
</feature>
<dbReference type="PANTHER" id="PTHR23028">
    <property type="entry name" value="ACETYLTRANSFERASE"/>
    <property type="match status" value="1"/>
</dbReference>
<feature type="transmembrane region" description="Helical" evidence="2">
    <location>
        <begin position="250"/>
        <end position="273"/>
    </location>
</feature>
<dbReference type="InterPro" id="IPR002656">
    <property type="entry name" value="Acyl_transf_3_dom"/>
</dbReference>
<accession>A0ABV1XBU9</accession>
<name>A0ABV1XBU9_9ACTN</name>
<dbReference type="EMBL" id="JBEPEK010000587">
    <property type="protein sequence ID" value="MER7186412.1"/>
    <property type="molecule type" value="Genomic_DNA"/>
</dbReference>
<dbReference type="PANTHER" id="PTHR23028:SF53">
    <property type="entry name" value="ACYL_TRANSF_3 DOMAIN-CONTAINING PROTEIN"/>
    <property type="match status" value="1"/>
</dbReference>
<keyword evidence="2" id="KW-0472">Membrane</keyword>
<feature type="transmembrane region" description="Helical" evidence="2">
    <location>
        <begin position="54"/>
        <end position="76"/>
    </location>
</feature>
<comment type="caution">
    <text evidence="4">The sequence shown here is derived from an EMBL/GenBank/DDBJ whole genome shotgun (WGS) entry which is preliminary data.</text>
</comment>